<organism evidence="1">
    <name type="scientific">marine sediment metagenome</name>
    <dbReference type="NCBI Taxonomy" id="412755"/>
    <lineage>
        <taxon>unclassified sequences</taxon>
        <taxon>metagenomes</taxon>
        <taxon>ecological metagenomes</taxon>
    </lineage>
</organism>
<dbReference type="AlphaFoldDB" id="A0A0F8ZNN8"/>
<gene>
    <name evidence="1" type="ORF">LCGC14_2672640</name>
</gene>
<dbReference type="InterPro" id="IPR044000">
    <property type="entry name" value="Phage_tube_2"/>
</dbReference>
<dbReference type="Pfam" id="PF18906">
    <property type="entry name" value="Phage_tube_2"/>
    <property type="match status" value="1"/>
</dbReference>
<feature type="non-terminal residue" evidence="1">
    <location>
        <position position="174"/>
    </location>
</feature>
<sequence length="174" mass="18249">MALRTGLNAQVGVALETTFGTYVAPTRFMEFVSESLGQEIERLESAGLRSGTRILRSDRWAAGGKTVGGDLNVEVTTTGLGILLEHALGSVATVNDLATAYTHTFTPGDLPVGLSVQVGRPDINVGTVHPFSYLGSRVASWSLAGRVGEIGEFGVTFVSQDETTAETLGSATYP</sequence>
<evidence type="ECO:0000313" key="1">
    <source>
        <dbReference type="EMBL" id="KKK95453.1"/>
    </source>
</evidence>
<protein>
    <submittedName>
        <fullName evidence="1">Uncharacterized protein</fullName>
    </submittedName>
</protein>
<dbReference type="EMBL" id="LAZR01046903">
    <property type="protein sequence ID" value="KKK95453.1"/>
    <property type="molecule type" value="Genomic_DNA"/>
</dbReference>
<reference evidence="1" key="1">
    <citation type="journal article" date="2015" name="Nature">
        <title>Complex archaea that bridge the gap between prokaryotes and eukaryotes.</title>
        <authorList>
            <person name="Spang A."/>
            <person name="Saw J.H."/>
            <person name="Jorgensen S.L."/>
            <person name="Zaremba-Niedzwiedzka K."/>
            <person name="Martijn J."/>
            <person name="Lind A.E."/>
            <person name="van Eijk R."/>
            <person name="Schleper C."/>
            <person name="Guy L."/>
            <person name="Ettema T.J."/>
        </authorList>
    </citation>
    <scope>NUCLEOTIDE SEQUENCE</scope>
</reference>
<name>A0A0F8ZNN8_9ZZZZ</name>
<proteinExistence type="predicted"/>
<accession>A0A0F8ZNN8</accession>
<comment type="caution">
    <text evidence="1">The sequence shown here is derived from an EMBL/GenBank/DDBJ whole genome shotgun (WGS) entry which is preliminary data.</text>
</comment>